<dbReference type="EnsemblPlants" id="KRH25838">
    <property type="protein sequence ID" value="KRH25838"/>
    <property type="gene ID" value="GLYMA_12G133200"/>
</dbReference>
<dbReference type="InParanoid" id="K7LUJ4"/>
<evidence type="ECO:0000313" key="1">
    <source>
        <dbReference type="EMBL" id="KRH25838.1"/>
    </source>
</evidence>
<dbReference type="AlphaFoldDB" id="K7LUJ4"/>
<accession>K7LUJ4</accession>
<reference evidence="1 2" key="1">
    <citation type="journal article" date="2010" name="Nature">
        <title>Genome sequence of the palaeopolyploid soybean.</title>
        <authorList>
            <person name="Schmutz J."/>
            <person name="Cannon S.B."/>
            <person name="Schlueter J."/>
            <person name="Ma J."/>
            <person name="Mitros T."/>
            <person name="Nelson W."/>
            <person name="Hyten D.L."/>
            <person name="Song Q."/>
            <person name="Thelen J.J."/>
            <person name="Cheng J."/>
            <person name="Xu D."/>
            <person name="Hellsten U."/>
            <person name="May G.D."/>
            <person name="Yu Y."/>
            <person name="Sakurai T."/>
            <person name="Umezawa T."/>
            <person name="Bhattacharyya M.K."/>
            <person name="Sandhu D."/>
            <person name="Valliyodan B."/>
            <person name="Lindquist E."/>
            <person name="Peto M."/>
            <person name="Grant D."/>
            <person name="Shu S."/>
            <person name="Goodstein D."/>
            <person name="Barry K."/>
            <person name="Futrell-Griggs M."/>
            <person name="Abernathy B."/>
            <person name="Du J."/>
            <person name="Tian Z."/>
            <person name="Zhu L."/>
            <person name="Gill N."/>
            <person name="Joshi T."/>
            <person name="Libault M."/>
            <person name="Sethuraman A."/>
            <person name="Zhang X.-C."/>
            <person name="Shinozaki K."/>
            <person name="Nguyen H.T."/>
            <person name="Wing R.A."/>
            <person name="Cregan P."/>
            <person name="Specht J."/>
            <person name="Grimwood J."/>
            <person name="Rokhsar D."/>
            <person name="Stacey G."/>
            <person name="Shoemaker R.C."/>
            <person name="Jackson S.A."/>
        </authorList>
    </citation>
    <scope>NUCLEOTIDE SEQUENCE [LARGE SCALE GENOMIC DNA]</scope>
    <source>
        <strain evidence="2">cv. Williams 82</strain>
        <tissue evidence="1">Callus</tissue>
    </source>
</reference>
<name>K7LUJ4_SOYBN</name>
<dbReference type="PaxDb" id="3847-GLYMA12G15980.1"/>
<dbReference type="HOGENOM" id="CLU_1790374_0_0_1"/>
<dbReference type="Gramene" id="KRH25838">
    <property type="protein sequence ID" value="KRH25838"/>
    <property type="gene ID" value="GLYMA_12G133200"/>
</dbReference>
<evidence type="ECO:0000313" key="3">
    <source>
        <dbReference type="Proteomes" id="UP000008827"/>
    </source>
</evidence>
<dbReference type="EMBL" id="CM000845">
    <property type="protein sequence ID" value="KRH25838.1"/>
    <property type="molecule type" value="Genomic_DNA"/>
</dbReference>
<keyword evidence="3" id="KW-1185">Reference proteome</keyword>
<evidence type="ECO:0000313" key="2">
    <source>
        <dbReference type="EnsemblPlants" id="KRH25838"/>
    </source>
</evidence>
<protein>
    <submittedName>
        <fullName evidence="1 2">Uncharacterized protein</fullName>
    </submittedName>
</protein>
<sequence length="181" mass="20806">MEEEHATKVPLPDAFLQFLETNGLDPSIYTAIDSTPRYIRLKPGFESCIEEWLLGFYFLPPHVQIAGSRAYREGKIYGIDAAFGAVVMALNTWGSCSRPVCYSWMLFFLHFQLFLVDFVLTTNHVIGVYVVSGLEGRVDVFKEWTSRRPWKERKKANKSGTAYNFLSFHYNDLFNKPVDSV</sequence>
<dbReference type="Proteomes" id="UP000008827">
    <property type="component" value="Chromosome 12"/>
</dbReference>
<proteinExistence type="predicted"/>
<gene>
    <name evidence="1" type="ORF">GLYMA_12G133200</name>
</gene>
<organism evidence="2">
    <name type="scientific">Glycine max</name>
    <name type="common">Soybean</name>
    <name type="synonym">Glycine hispida</name>
    <dbReference type="NCBI Taxonomy" id="3847"/>
    <lineage>
        <taxon>Eukaryota</taxon>
        <taxon>Viridiplantae</taxon>
        <taxon>Streptophyta</taxon>
        <taxon>Embryophyta</taxon>
        <taxon>Tracheophyta</taxon>
        <taxon>Spermatophyta</taxon>
        <taxon>Magnoliopsida</taxon>
        <taxon>eudicotyledons</taxon>
        <taxon>Gunneridae</taxon>
        <taxon>Pentapetalae</taxon>
        <taxon>rosids</taxon>
        <taxon>fabids</taxon>
        <taxon>Fabales</taxon>
        <taxon>Fabaceae</taxon>
        <taxon>Papilionoideae</taxon>
        <taxon>50 kb inversion clade</taxon>
        <taxon>NPAAA clade</taxon>
        <taxon>indigoferoid/millettioid clade</taxon>
        <taxon>Phaseoleae</taxon>
        <taxon>Glycine</taxon>
        <taxon>Glycine subgen. Soja</taxon>
    </lineage>
</organism>
<dbReference type="eggNOG" id="KOG2198">
    <property type="taxonomic scope" value="Eukaryota"/>
</dbReference>
<reference evidence="1" key="3">
    <citation type="submission" date="2018-07" db="EMBL/GenBank/DDBJ databases">
        <title>WGS assembly of Glycine max.</title>
        <authorList>
            <person name="Schmutz J."/>
            <person name="Cannon S."/>
            <person name="Schlueter J."/>
            <person name="Ma J."/>
            <person name="Mitros T."/>
            <person name="Nelson W."/>
            <person name="Hyten D."/>
            <person name="Song Q."/>
            <person name="Thelen J."/>
            <person name="Cheng J."/>
            <person name="Xu D."/>
            <person name="Hellsten U."/>
            <person name="May G."/>
            <person name="Yu Y."/>
            <person name="Sakurai T."/>
            <person name="Umezawa T."/>
            <person name="Bhattacharyya M."/>
            <person name="Sandhu D."/>
            <person name="Valliyodan B."/>
            <person name="Lindquist E."/>
            <person name="Peto M."/>
            <person name="Grant D."/>
            <person name="Shu S."/>
            <person name="Goodstein D."/>
            <person name="Barry K."/>
            <person name="Futrell-Griggs M."/>
            <person name="Abernathy B."/>
            <person name="Du J."/>
            <person name="Tian Z."/>
            <person name="Zhu L."/>
            <person name="Gill N."/>
            <person name="Joshi T."/>
            <person name="Libault M."/>
            <person name="Sethuraman A."/>
            <person name="Zhang X."/>
            <person name="Shinozaki K."/>
            <person name="Nguyen H."/>
            <person name="Wing R."/>
            <person name="Cregan P."/>
            <person name="Specht J."/>
            <person name="Grimwood J."/>
            <person name="Rokhsar D."/>
            <person name="Stacey G."/>
            <person name="Shoemaker R."/>
            <person name="Jackson S."/>
        </authorList>
    </citation>
    <scope>NUCLEOTIDE SEQUENCE</scope>
    <source>
        <tissue evidence="1">Callus</tissue>
    </source>
</reference>
<reference evidence="2" key="2">
    <citation type="submission" date="2018-02" db="UniProtKB">
        <authorList>
            <consortium name="EnsemblPlants"/>
        </authorList>
    </citation>
    <scope>IDENTIFICATION</scope>
    <source>
        <strain evidence="2">Williams 82</strain>
    </source>
</reference>